<comment type="catalytic activity">
    <reaction evidence="7 9">
        <text>L-arginyl-[protein] + NAD(+) = N(omega)-(ADP-D-ribosyl)-L-arginyl-[protein] + nicotinamide + H(+)</text>
        <dbReference type="Rhea" id="RHEA:19149"/>
        <dbReference type="Rhea" id="RHEA-COMP:10532"/>
        <dbReference type="Rhea" id="RHEA-COMP:15087"/>
        <dbReference type="ChEBI" id="CHEBI:15378"/>
        <dbReference type="ChEBI" id="CHEBI:17154"/>
        <dbReference type="ChEBI" id="CHEBI:29965"/>
        <dbReference type="ChEBI" id="CHEBI:57540"/>
        <dbReference type="ChEBI" id="CHEBI:142554"/>
        <dbReference type="EC" id="2.4.2.31"/>
    </reaction>
</comment>
<dbReference type="AlphaFoldDB" id="A0A815UCF5"/>
<evidence type="ECO:0000313" key="12">
    <source>
        <dbReference type="EMBL" id="CAF1593543.1"/>
    </source>
</evidence>
<dbReference type="PANTHER" id="PTHR45641">
    <property type="entry name" value="TETRATRICOPEPTIDE REPEAT PROTEIN (AFU_ORTHOLOGUE AFUA_6G03870)"/>
    <property type="match status" value="1"/>
</dbReference>
<evidence type="ECO:0000256" key="2">
    <source>
        <dbReference type="ARBA" id="ARBA00022676"/>
    </source>
</evidence>
<dbReference type="EMBL" id="CAJNOR010006372">
    <property type="protein sequence ID" value="CAF1593543.1"/>
    <property type="molecule type" value="Genomic_DNA"/>
</dbReference>
<dbReference type="EC" id="2.4.2.31" evidence="9"/>
<dbReference type="SUPFAM" id="SSF48452">
    <property type="entry name" value="TPR-like"/>
    <property type="match status" value="1"/>
</dbReference>
<evidence type="ECO:0000256" key="8">
    <source>
        <dbReference type="PROSITE-ProRule" id="PRU00339"/>
    </source>
</evidence>
<dbReference type="InterPro" id="IPR019734">
    <property type="entry name" value="TPR_rpt"/>
</dbReference>
<keyword evidence="9" id="KW-0520">NAD</keyword>
<keyword evidence="2 9" id="KW-0328">Glycosyltransferase</keyword>
<evidence type="ECO:0000256" key="6">
    <source>
        <dbReference type="ARBA" id="ARBA00022803"/>
    </source>
</evidence>
<dbReference type="OrthoDB" id="5587616at2759"/>
<dbReference type="SUPFAM" id="SSF56399">
    <property type="entry name" value="ADP-ribosylation"/>
    <property type="match status" value="1"/>
</dbReference>
<dbReference type="GO" id="GO:0016779">
    <property type="term" value="F:nucleotidyltransferase activity"/>
    <property type="evidence" value="ECO:0007669"/>
    <property type="project" value="UniProtKB-KW"/>
</dbReference>
<accession>A0A815UCF5</accession>
<feature type="region of interest" description="Disordered" evidence="10">
    <location>
        <begin position="34"/>
        <end position="53"/>
    </location>
</feature>
<reference evidence="11" key="1">
    <citation type="submission" date="2021-02" db="EMBL/GenBank/DDBJ databases">
        <authorList>
            <person name="Nowell W R."/>
        </authorList>
    </citation>
    <scope>NUCLEOTIDE SEQUENCE</scope>
</reference>
<evidence type="ECO:0000256" key="4">
    <source>
        <dbReference type="ARBA" id="ARBA00022695"/>
    </source>
</evidence>
<evidence type="ECO:0000313" key="11">
    <source>
        <dbReference type="EMBL" id="CAF1518858.1"/>
    </source>
</evidence>
<keyword evidence="9" id="KW-0521">NADP</keyword>
<evidence type="ECO:0000313" key="14">
    <source>
        <dbReference type="Proteomes" id="UP000663852"/>
    </source>
</evidence>
<dbReference type="Proteomes" id="UP000663828">
    <property type="component" value="Unassembled WGS sequence"/>
</dbReference>
<comment type="caution">
    <text evidence="11">The sequence shown here is derived from an EMBL/GenBank/DDBJ whole genome shotgun (WGS) entry which is preliminary data.</text>
</comment>
<dbReference type="PROSITE" id="PS50005">
    <property type="entry name" value="TPR"/>
    <property type="match status" value="1"/>
</dbReference>
<keyword evidence="6 8" id="KW-0802">TPR repeat</keyword>
<dbReference type="GO" id="GO:0106274">
    <property type="term" value="F:NAD+-protein-arginine ADP-ribosyltransferase activity"/>
    <property type="evidence" value="ECO:0007669"/>
    <property type="project" value="UniProtKB-EC"/>
</dbReference>
<dbReference type="Pfam" id="PF13424">
    <property type="entry name" value="TPR_12"/>
    <property type="match status" value="1"/>
</dbReference>
<evidence type="ECO:0000256" key="9">
    <source>
        <dbReference type="RuleBase" id="RU361228"/>
    </source>
</evidence>
<dbReference type="Proteomes" id="UP000663852">
    <property type="component" value="Unassembled WGS sequence"/>
</dbReference>
<dbReference type="PROSITE" id="PS51996">
    <property type="entry name" value="TR_MART"/>
    <property type="match status" value="1"/>
</dbReference>
<evidence type="ECO:0000256" key="1">
    <source>
        <dbReference type="ARBA" id="ARBA00009558"/>
    </source>
</evidence>
<dbReference type="EMBL" id="CAJNOJ010000753">
    <property type="protein sequence ID" value="CAF1518858.1"/>
    <property type="molecule type" value="Genomic_DNA"/>
</dbReference>
<dbReference type="Gene3D" id="1.25.40.10">
    <property type="entry name" value="Tetratricopeptide repeat domain"/>
    <property type="match status" value="2"/>
</dbReference>
<evidence type="ECO:0000256" key="3">
    <source>
        <dbReference type="ARBA" id="ARBA00022679"/>
    </source>
</evidence>
<comment type="similarity">
    <text evidence="1 9">Belongs to the Arg-specific ADP-ribosyltransferase family.</text>
</comment>
<keyword evidence="13" id="KW-1185">Reference proteome</keyword>
<dbReference type="Gene3D" id="3.90.176.10">
    <property type="entry name" value="Toxin ADP-ribosyltransferase, Chain A, domain 1"/>
    <property type="match status" value="1"/>
</dbReference>
<protein>
    <recommendedName>
        <fullName evidence="9">NAD(P)(+)--arginine ADP-ribosyltransferase</fullName>
        <ecNumber evidence="9">2.4.2.31</ecNumber>
    </recommendedName>
    <alternativeName>
        <fullName evidence="9">Mono(ADP-ribosyl)transferase</fullName>
    </alternativeName>
</protein>
<gene>
    <name evidence="11" type="ORF">EDS130_LOCUS43739</name>
    <name evidence="12" type="ORF">XAT740_LOCUS46837</name>
</gene>
<evidence type="ECO:0000313" key="13">
    <source>
        <dbReference type="Proteomes" id="UP000663828"/>
    </source>
</evidence>
<evidence type="ECO:0000256" key="10">
    <source>
        <dbReference type="SAM" id="MobiDB-lite"/>
    </source>
</evidence>
<proteinExistence type="inferred from homology"/>
<dbReference type="InterPro" id="IPR000768">
    <property type="entry name" value="ART"/>
</dbReference>
<sequence length="687" mass="81468">MKRSSKDIHYYEAFSMAPPSFITNLTTVQPASEFHAKSSDDKDENLYQSTSDDAPSSEILTNVNVHRIFDLFTLIWYDSLVNENKEEVEQVQDKLREFISYLMKFTNIDQCNQYIQENTNEKIILILSNPSNSELLLRIHQYEHLQAIYIYSNNQTKVEEWSLKYNKIIAVVTTYMDLISIIKKDQPIRKRIEQQSISTNFYKKDQFFNDEHTHINLSIENSQFVWTQIYVEILLRIDPSDLVRSFHETNDLCRQYYQDNPTQLQEINEFKSSYTRKQAIKCYTQWTFLYEPLNKALRQNDLSTLFIYRFFLYDLNKNLERLQRNLNESIIHVYRGQILRDDELEMMKKYQGYIISINSIFSTSRDRDVAMMFAQSSMSNRDHRYQPVIFEIEANTRFDSDESRPFADISNDSQFKVEAEVLFMAGCVFRLVNVRFCEKEQCWFIQLQLCSQHDHQLNDFFNWLRNSICSQSNLDSVFYVLRDMGRLNEAEQLYREQLRYTNSNNQFFTLVHLGQIAHAKHEHKQALHLYDQAMQHLDKQIETSTIGALYNFIGEVHIENEDFLLASYTFKQALKYLRHSVGNDHLDTARTYEDLGKVNYAQHNYALALKTLKKCLNIRQKFLPVFHPNLAKTHFLLGQTYERLNEFSMAMNHYKSTLSIQEKHLSPTDTNYLQTIQAINAISKVNM</sequence>
<keyword evidence="3 9" id="KW-0808">Transferase</keyword>
<dbReference type="SMART" id="SM00028">
    <property type="entry name" value="TPR"/>
    <property type="match status" value="4"/>
</dbReference>
<dbReference type="Pfam" id="PF01129">
    <property type="entry name" value="ART"/>
    <property type="match status" value="1"/>
</dbReference>
<keyword evidence="4" id="KW-0548">Nucleotidyltransferase</keyword>
<evidence type="ECO:0000256" key="5">
    <source>
        <dbReference type="ARBA" id="ARBA00022737"/>
    </source>
</evidence>
<keyword evidence="5" id="KW-0677">Repeat</keyword>
<dbReference type="PANTHER" id="PTHR45641:SF19">
    <property type="entry name" value="NEPHROCYSTIN-3"/>
    <property type="match status" value="1"/>
</dbReference>
<name>A0A815UCF5_ADIRI</name>
<evidence type="ECO:0000256" key="7">
    <source>
        <dbReference type="ARBA" id="ARBA00047597"/>
    </source>
</evidence>
<feature type="repeat" description="TPR" evidence="8">
    <location>
        <begin position="631"/>
        <end position="664"/>
    </location>
</feature>
<dbReference type="InterPro" id="IPR011990">
    <property type="entry name" value="TPR-like_helical_dom_sf"/>
</dbReference>
<organism evidence="11 14">
    <name type="scientific">Adineta ricciae</name>
    <name type="common">Rotifer</name>
    <dbReference type="NCBI Taxonomy" id="249248"/>
    <lineage>
        <taxon>Eukaryota</taxon>
        <taxon>Metazoa</taxon>
        <taxon>Spiralia</taxon>
        <taxon>Gnathifera</taxon>
        <taxon>Rotifera</taxon>
        <taxon>Eurotatoria</taxon>
        <taxon>Bdelloidea</taxon>
        <taxon>Adinetida</taxon>
        <taxon>Adinetidae</taxon>
        <taxon>Adineta</taxon>
    </lineage>
</organism>